<dbReference type="Proteomes" id="UP001055879">
    <property type="component" value="Linkage Group LG03"/>
</dbReference>
<reference evidence="1 2" key="2">
    <citation type="journal article" date="2022" name="Mol. Ecol. Resour.">
        <title>The genomes of chicory, endive, great burdock and yacon provide insights into Asteraceae paleo-polyploidization history and plant inulin production.</title>
        <authorList>
            <person name="Fan W."/>
            <person name="Wang S."/>
            <person name="Wang H."/>
            <person name="Wang A."/>
            <person name="Jiang F."/>
            <person name="Liu H."/>
            <person name="Zhao H."/>
            <person name="Xu D."/>
            <person name="Zhang Y."/>
        </authorList>
    </citation>
    <scope>NUCLEOTIDE SEQUENCE [LARGE SCALE GENOMIC DNA]</scope>
    <source>
        <strain evidence="2">cv. Niubang</strain>
    </source>
</reference>
<name>A0ACB9DMY6_ARCLA</name>
<comment type="caution">
    <text evidence="1">The sequence shown here is derived from an EMBL/GenBank/DDBJ whole genome shotgun (WGS) entry which is preliminary data.</text>
</comment>
<organism evidence="1 2">
    <name type="scientific">Arctium lappa</name>
    <name type="common">Greater burdock</name>
    <name type="synonym">Lappa major</name>
    <dbReference type="NCBI Taxonomy" id="4217"/>
    <lineage>
        <taxon>Eukaryota</taxon>
        <taxon>Viridiplantae</taxon>
        <taxon>Streptophyta</taxon>
        <taxon>Embryophyta</taxon>
        <taxon>Tracheophyta</taxon>
        <taxon>Spermatophyta</taxon>
        <taxon>Magnoliopsida</taxon>
        <taxon>eudicotyledons</taxon>
        <taxon>Gunneridae</taxon>
        <taxon>Pentapetalae</taxon>
        <taxon>asterids</taxon>
        <taxon>campanulids</taxon>
        <taxon>Asterales</taxon>
        <taxon>Asteraceae</taxon>
        <taxon>Carduoideae</taxon>
        <taxon>Cardueae</taxon>
        <taxon>Arctiinae</taxon>
        <taxon>Arctium</taxon>
    </lineage>
</organism>
<gene>
    <name evidence="1" type="ORF">L6452_10889</name>
</gene>
<protein>
    <submittedName>
        <fullName evidence="1">Uncharacterized protein</fullName>
    </submittedName>
</protein>
<reference evidence="2" key="1">
    <citation type="journal article" date="2022" name="Mol. Ecol. Resour.">
        <title>The genomes of chicory, endive, great burdock and yacon provide insights into Asteraceae palaeo-polyploidization history and plant inulin production.</title>
        <authorList>
            <person name="Fan W."/>
            <person name="Wang S."/>
            <person name="Wang H."/>
            <person name="Wang A."/>
            <person name="Jiang F."/>
            <person name="Liu H."/>
            <person name="Zhao H."/>
            <person name="Xu D."/>
            <person name="Zhang Y."/>
        </authorList>
    </citation>
    <scope>NUCLEOTIDE SEQUENCE [LARGE SCALE GENOMIC DNA]</scope>
    <source>
        <strain evidence="2">cv. Niubang</strain>
    </source>
</reference>
<evidence type="ECO:0000313" key="2">
    <source>
        <dbReference type="Proteomes" id="UP001055879"/>
    </source>
</evidence>
<evidence type="ECO:0000313" key="1">
    <source>
        <dbReference type="EMBL" id="KAI3748058.1"/>
    </source>
</evidence>
<proteinExistence type="predicted"/>
<dbReference type="EMBL" id="CM042049">
    <property type="protein sequence ID" value="KAI3748058.1"/>
    <property type="molecule type" value="Genomic_DNA"/>
</dbReference>
<sequence length="1410" mass="159260">MKIDPRLANLICPNFFPEGYFTGMKRLRDDAYGSSQFKRPFGSSRGESYGQPQAPGGGGEGAGVAGASVVGVGVAVGGGSSAQKLTTNDALTYLKEVKDMFQDQREKYDMFLDVMKDFKAQRIDTTGVIARVKELFKGHNNLIFGFNTFLPKGYEITVIDEDETPPKRTVEFEEAISFVNKIKKRFQNDDHVYKSFLDILNMYRKEHKGINEVYHEVATLFDDQPDLLDEFTRFLPDASAAASAHHASFGRHAYQRYDERSSAAVPLRPAQMDKRGRRDRINAPHAERDPSVDCPDMDDKTMMKLHEEQRKRAEKESRERRNSDQDYKDPDLDSNRDIHRLEKRKSARKVEDFGVQSGSAPCDDKDALKSMYSQEFTFCENVKNRLRNPDDYQAFLKCLHIYSTDIITRKELQSLVSDLLGKHTDLMEGFSAFLERCENIDGFLAGVMDKKALWNVTKSTRTEEKEREHRREIDAGKEKDRYKEKYWGKSIQELDLSNCQRCTPSYRLLPDDYPIPSVSQRSELGTQVLNDLWVSVTSGSEDYSFKHMRRNQYEESLFRCEDDRFELDMLLESVSSTAKRAEELLNSINDRSIGSEAPIRIEEHFTALNLRCIERLYGDHGLDVMDTLRKNPTVALPVILIRLKQKLEEWTKCRSDFNKVWADIYAKNHYKSLDHRSFYFKQQDSKNLSSKCLVAEIKEIKEKSQKDDDVLLRIAAGNRHSIIPNLEFEFTDKDIHEDLFKLIKYSCEEICPTKEQLNKVLWLWTTFLEPMLGVPSRPDNSNGVEDIGTSSRGDAKNEGMPAGEGDGSPGADSGTFNLKQGKSACNGDGSTSPKKVDSSKNILVNGGTLLKEDGSRLEKEVRNTVVGDKASGSNRPSALSERATASGPVAGLVNDNILSSISTVLSGRDTTPFRPNSVCEDVHEAKSNIDEVPSSQQGDISRPATLANGSFAKVANVLRYDERSAEPSKFEKEEGELSPNGDFDEVDFAAYGDSGSHAKAKHSEESSFYRGAREEAHQDGGREIGADADDEDSQNVPERGDDVSCSESAADECSREEHEEEDGDRDDLDCKAESEGEAEGIEDANFVGGDGTSLHSSEHFLMTAKPLAKRVTSPSHDGGKKDCNVFYGNETFYVLFRLHQVLYERLLSAKLNSASAEMKWRAAKDTSPPDLYSRFMRALYNLLDGSADNAKFEDDCRAIIGNQSYMLFTLDKLIYKLVKQLQNVAGDETDNKLLQLYEYERSRKPDKFIDSVYYENAHVLLHDENIYRFQCSSGPSCLVIQLMDDGNEKPEVVAVSVDPNFAAYLHNDFLSVVPGKKESGIMMQRNKRQFSDVDEPSAISAAMEGVHVVNGLEYKMSCSSSKISYVLDTEDLLFREKRKRKRRKASGNSSSRSYWQHPQTRVQRFHRFLA</sequence>
<keyword evidence="2" id="KW-1185">Reference proteome</keyword>
<accession>A0ACB9DMY6</accession>